<feature type="compositionally biased region" description="Low complexity" evidence="1">
    <location>
        <begin position="527"/>
        <end position="542"/>
    </location>
</feature>
<name>A0A6P9AIU5_THRPL</name>
<keyword evidence="3" id="KW-1185">Reference proteome</keyword>
<dbReference type="RefSeq" id="XP_034255351.1">
    <property type="nucleotide sequence ID" value="XM_034399460.1"/>
</dbReference>
<feature type="domain" description="MULE transposase" evidence="2">
    <location>
        <begin position="189"/>
        <end position="279"/>
    </location>
</feature>
<evidence type="ECO:0000259" key="2">
    <source>
        <dbReference type="Pfam" id="PF10551"/>
    </source>
</evidence>
<dbReference type="KEGG" id="tpal:117653655"/>
<dbReference type="AlphaFoldDB" id="A0A6P9AIU5"/>
<dbReference type="GeneID" id="117653655"/>
<protein>
    <submittedName>
        <fullName evidence="4">Uncharacterized protein LOC117653655</fullName>
    </submittedName>
</protein>
<proteinExistence type="predicted"/>
<dbReference type="OrthoDB" id="6629802at2759"/>
<evidence type="ECO:0000313" key="3">
    <source>
        <dbReference type="Proteomes" id="UP000515158"/>
    </source>
</evidence>
<accession>A0A6P9AIU5</accession>
<dbReference type="PANTHER" id="PTHR47160:SF10">
    <property type="entry name" value="MULE TRANSPOSASE DOMAIN-CONTAINING PROTEIN"/>
    <property type="match status" value="1"/>
</dbReference>
<feature type="region of interest" description="Disordered" evidence="1">
    <location>
        <begin position="415"/>
        <end position="434"/>
    </location>
</feature>
<evidence type="ECO:0000313" key="4">
    <source>
        <dbReference type="RefSeq" id="XP_034255351.1"/>
    </source>
</evidence>
<sequence>MAGLMPTPASRSNSTNFVDENGYVYSKRAEHGTTRYMYCKTVGCSAHGRDILGVFQLDVPHEPLCRPNPDQLLLNRMREEIRQLARQSGRVEESFRTVERNPEYRTVRHLITLDSFNSSIRRAASLRRPNPVHSVEAFVQALQGNEHYRTNTDGEEFYLRAITVDDRIHVVFGSVATLRALADGRDVELHVDAAVKTVPALFQQLFAVQVVNGDHVFGILYVLMTRRREPDYQAILEYLRDSFPMNVVSVMADFERALRNAVGTVLPQARLNGCWTHYCRRVDKRCLRGSLPAVSATEDGHRLIRMVKALPLLPADLILRGYLEVLLPYSRRVGQNAREARDLRTFMRAYVRGFWLTRVGTDQLSVAGLRRRTNNDSESWNSYLLRVSATTQDNTWNYTETLQNIESRDRNDFARWDNDAVPPRRPRGNAMKERDARIKKALENLVGRDGRNVPTTAQLDTFLRSMAYVTYDIIPMPRGVEDLDDEEGLDVDEPMDDDEDDDDGGDDPPDAQPVDRARPPAEVVVEAGPAPQQGAAAPGRGPAPRPAMELSSKLGLPLNKALQLPAAALLPDQPWKCRIELLPQCTALHLLSGASKVATALRMHNQLTAPDPRPKLSSKLGLPLNKALQLPAAALLPDQPWKCRIELLSHCTVLRLPFHWTR</sequence>
<gene>
    <name evidence="4" type="primary">LOC117653655</name>
</gene>
<dbReference type="InParanoid" id="A0A6P9AIU5"/>
<dbReference type="PANTHER" id="PTHR47160">
    <property type="entry name" value="PUTATIVE-RELATED"/>
    <property type="match status" value="1"/>
</dbReference>
<dbReference type="Pfam" id="PF10551">
    <property type="entry name" value="MULE"/>
    <property type="match status" value="1"/>
</dbReference>
<dbReference type="InterPro" id="IPR018289">
    <property type="entry name" value="MULE_transposase_dom"/>
</dbReference>
<reference evidence="4" key="1">
    <citation type="submission" date="2025-08" db="UniProtKB">
        <authorList>
            <consortium name="RefSeq"/>
        </authorList>
    </citation>
    <scope>IDENTIFICATION</scope>
    <source>
        <tissue evidence="4">Total insect</tissue>
    </source>
</reference>
<feature type="region of interest" description="Disordered" evidence="1">
    <location>
        <begin position="479"/>
        <end position="548"/>
    </location>
</feature>
<organism evidence="4">
    <name type="scientific">Thrips palmi</name>
    <name type="common">Melon thrips</name>
    <dbReference type="NCBI Taxonomy" id="161013"/>
    <lineage>
        <taxon>Eukaryota</taxon>
        <taxon>Metazoa</taxon>
        <taxon>Ecdysozoa</taxon>
        <taxon>Arthropoda</taxon>
        <taxon>Hexapoda</taxon>
        <taxon>Insecta</taxon>
        <taxon>Pterygota</taxon>
        <taxon>Neoptera</taxon>
        <taxon>Paraneoptera</taxon>
        <taxon>Thysanoptera</taxon>
        <taxon>Terebrantia</taxon>
        <taxon>Thripoidea</taxon>
        <taxon>Thripidae</taxon>
        <taxon>Thrips</taxon>
    </lineage>
</organism>
<feature type="compositionally biased region" description="Acidic residues" evidence="1">
    <location>
        <begin position="482"/>
        <end position="509"/>
    </location>
</feature>
<dbReference type="Proteomes" id="UP000515158">
    <property type="component" value="Unplaced"/>
</dbReference>
<evidence type="ECO:0000256" key="1">
    <source>
        <dbReference type="SAM" id="MobiDB-lite"/>
    </source>
</evidence>